<dbReference type="InterPro" id="IPR005467">
    <property type="entry name" value="His_kinase_dom"/>
</dbReference>
<dbReference type="Gene3D" id="1.20.5.1930">
    <property type="match status" value="1"/>
</dbReference>
<evidence type="ECO:0000256" key="7">
    <source>
        <dbReference type="ARBA" id="ARBA00023012"/>
    </source>
</evidence>
<dbReference type="Pfam" id="PF07730">
    <property type="entry name" value="HisKA_3"/>
    <property type="match status" value="1"/>
</dbReference>
<gene>
    <name evidence="11" type="ORF">RT97_06485</name>
</gene>
<keyword evidence="3" id="KW-0808">Transferase</keyword>
<dbReference type="CDD" id="cd18774">
    <property type="entry name" value="PDC2_HK_sensor"/>
    <property type="match status" value="1"/>
</dbReference>
<sequence length="456" mass="50455">MNLRTKIVALAVAPLLVALVLVALAVRHQEHDLAQRERALIERSYMAQRRSELRSYVELAVSNLRPLYDSGLDDDATRNEALRRLAALDYGDDGYFFVYDLEGNSLMHSRQPELVGQNLWGMRDSKGRFTIQDLIKGAKDNGGAYVEYEWRKPSSAQMAPKLGYVTALPRWNWMVGTGLYLDDIESTMDALDKQMNANVTATLLWIAGIAALCLGVVSAAGLFLNLSEHRVAEAKLRLLARRVVQSQEEERGHLARELHDGTSQTLVSAKLLIESAVDALGRDHHAAPPALGKALQRLNDSLTEVRRISHRLRPALLDTLGLPAALERLGEEFGEEGSIDASIMVEGEPFELSQEAKTALFRVTQEALTNVRKHAEAHRVHISLGFTDDAVRLEVSDDGVGFDVEAMQLDPRHGIGLRNMRERIEAIGGRLAMRSGRGHTSIVAEVPARSARPESE</sequence>
<evidence type="ECO:0000313" key="12">
    <source>
        <dbReference type="Proteomes" id="UP000032067"/>
    </source>
</evidence>
<dbReference type="InterPro" id="IPR033480">
    <property type="entry name" value="sCache_2"/>
</dbReference>
<dbReference type="SUPFAM" id="SSF55874">
    <property type="entry name" value="ATPase domain of HSP90 chaperone/DNA topoisomerase II/histidine kinase"/>
    <property type="match status" value="1"/>
</dbReference>
<dbReference type="GO" id="GO:0046983">
    <property type="term" value="F:protein dimerization activity"/>
    <property type="evidence" value="ECO:0007669"/>
    <property type="project" value="InterPro"/>
</dbReference>
<dbReference type="AlphaFoldDB" id="A0A0D0N004"/>
<evidence type="ECO:0000256" key="1">
    <source>
        <dbReference type="ARBA" id="ARBA00004651"/>
    </source>
</evidence>
<dbReference type="InterPro" id="IPR050482">
    <property type="entry name" value="Sensor_HK_TwoCompSys"/>
</dbReference>
<evidence type="ECO:0000256" key="3">
    <source>
        <dbReference type="ARBA" id="ARBA00022679"/>
    </source>
</evidence>
<evidence type="ECO:0000256" key="4">
    <source>
        <dbReference type="ARBA" id="ARBA00022692"/>
    </source>
</evidence>
<dbReference type="Pfam" id="PF17200">
    <property type="entry name" value="sCache_2"/>
    <property type="match status" value="1"/>
</dbReference>
<evidence type="ECO:0000256" key="6">
    <source>
        <dbReference type="ARBA" id="ARBA00022989"/>
    </source>
</evidence>
<feature type="transmembrane region" description="Helical" evidence="9">
    <location>
        <begin position="203"/>
        <end position="226"/>
    </location>
</feature>
<evidence type="ECO:0000313" key="11">
    <source>
        <dbReference type="EMBL" id="KIQ34670.1"/>
    </source>
</evidence>
<evidence type="ECO:0000256" key="8">
    <source>
        <dbReference type="ARBA" id="ARBA00023136"/>
    </source>
</evidence>
<comment type="caution">
    <text evidence="11">The sequence shown here is derived from an EMBL/GenBank/DDBJ whole genome shotgun (WGS) entry which is preliminary data.</text>
</comment>
<dbReference type="EMBL" id="JXQQ01000012">
    <property type="protein sequence ID" value="KIQ34670.1"/>
    <property type="molecule type" value="Genomic_DNA"/>
</dbReference>
<feature type="domain" description="Histidine kinase" evidence="10">
    <location>
        <begin position="253"/>
        <end position="450"/>
    </location>
</feature>
<evidence type="ECO:0000256" key="9">
    <source>
        <dbReference type="SAM" id="Phobius"/>
    </source>
</evidence>
<dbReference type="Proteomes" id="UP000032067">
    <property type="component" value="Unassembled WGS sequence"/>
</dbReference>
<keyword evidence="4 9" id="KW-0812">Transmembrane</keyword>
<dbReference type="GO" id="GO:0000155">
    <property type="term" value="F:phosphorelay sensor kinase activity"/>
    <property type="evidence" value="ECO:0007669"/>
    <property type="project" value="InterPro"/>
</dbReference>
<reference evidence="11 12" key="1">
    <citation type="submission" date="2014-12" db="EMBL/GenBank/DDBJ databases">
        <title>16Stimator: statistical estimation of ribosomal gene copy numbers from draft genome assemblies.</title>
        <authorList>
            <person name="Perisin M.A."/>
            <person name="Vetter M."/>
            <person name="Gilbert J.A."/>
            <person name="Bergelson J."/>
        </authorList>
    </citation>
    <scope>NUCLEOTIDE SEQUENCE [LARGE SCALE GENOMIC DNA]</scope>
    <source>
        <strain evidence="11 12">MEDvA23</strain>
    </source>
</reference>
<keyword evidence="8 9" id="KW-0472">Membrane</keyword>
<evidence type="ECO:0000256" key="5">
    <source>
        <dbReference type="ARBA" id="ARBA00022777"/>
    </source>
</evidence>
<evidence type="ECO:0000259" key="10">
    <source>
        <dbReference type="PROSITE" id="PS50109"/>
    </source>
</evidence>
<keyword evidence="6 9" id="KW-1133">Transmembrane helix</keyword>
<dbReference type="PANTHER" id="PTHR24421:SF59">
    <property type="entry name" value="OXYGEN SENSOR HISTIDINE KINASE NREB"/>
    <property type="match status" value="1"/>
</dbReference>
<dbReference type="Gene3D" id="3.30.565.10">
    <property type="entry name" value="Histidine kinase-like ATPase, C-terminal domain"/>
    <property type="match status" value="1"/>
</dbReference>
<dbReference type="OrthoDB" id="9797605at2"/>
<dbReference type="SMART" id="SM01049">
    <property type="entry name" value="Cache_2"/>
    <property type="match status" value="1"/>
</dbReference>
<keyword evidence="2" id="KW-1003">Cell membrane</keyword>
<evidence type="ECO:0000256" key="2">
    <source>
        <dbReference type="ARBA" id="ARBA00022475"/>
    </source>
</evidence>
<keyword evidence="5 11" id="KW-0418">Kinase</keyword>
<dbReference type="SMART" id="SM00387">
    <property type="entry name" value="HATPase_c"/>
    <property type="match status" value="1"/>
</dbReference>
<dbReference type="CDD" id="cd16917">
    <property type="entry name" value="HATPase_UhpB-NarQ-NarX-like"/>
    <property type="match status" value="1"/>
</dbReference>
<dbReference type="Pfam" id="PF02518">
    <property type="entry name" value="HATPase_c"/>
    <property type="match status" value="1"/>
</dbReference>
<name>A0A0D0N004_VARPD</name>
<organism evidence="11 12">
    <name type="scientific">Variovorax paradoxus</name>
    <dbReference type="NCBI Taxonomy" id="34073"/>
    <lineage>
        <taxon>Bacteria</taxon>
        <taxon>Pseudomonadati</taxon>
        <taxon>Pseudomonadota</taxon>
        <taxon>Betaproteobacteria</taxon>
        <taxon>Burkholderiales</taxon>
        <taxon>Comamonadaceae</taxon>
        <taxon>Variovorax</taxon>
    </lineage>
</organism>
<dbReference type="Gene3D" id="3.30.450.20">
    <property type="entry name" value="PAS domain"/>
    <property type="match status" value="1"/>
</dbReference>
<dbReference type="InterPro" id="IPR003594">
    <property type="entry name" value="HATPase_dom"/>
</dbReference>
<protein>
    <submittedName>
        <fullName evidence="11">Histidine kinase</fullName>
    </submittedName>
</protein>
<dbReference type="PIRSF" id="PIRSF037314">
    <property type="entry name" value="STHK_MctS"/>
    <property type="match status" value="1"/>
</dbReference>
<dbReference type="InterPro" id="IPR036890">
    <property type="entry name" value="HATPase_C_sf"/>
</dbReference>
<dbReference type="RefSeq" id="WP_042577968.1">
    <property type="nucleotide sequence ID" value="NZ_JXQQ01000012.1"/>
</dbReference>
<dbReference type="InterPro" id="IPR011712">
    <property type="entry name" value="Sig_transdc_His_kin_sub3_dim/P"/>
</dbReference>
<dbReference type="PROSITE" id="PS50109">
    <property type="entry name" value="HIS_KIN"/>
    <property type="match status" value="1"/>
</dbReference>
<dbReference type="GO" id="GO:0005886">
    <property type="term" value="C:plasma membrane"/>
    <property type="evidence" value="ECO:0007669"/>
    <property type="project" value="UniProtKB-SubCell"/>
</dbReference>
<dbReference type="PANTHER" id="PTHR24421">
    <property type="entry name" value="NITRATE/NITRITE SENSOR PROTEIN NARX-RELATED"/>
    <property type="match status" value="1"/>
</dbReference>
<accession>A0A0D0N004</accession>
<keyword evidence="7" id="KW-0902">Two-component regulatory system</keyword>
<comment type="subcellular location">
    <subcellularLocation>
        <location evidence="1">Cell membrane</location>
        <topology evidence="1">Multi-pass membrane protein</topology>
    </subcellularLocation>
</comment>
<dbReference type="InterPro" id="IPR017171">
    <property type="entry name" value="Sig_transdc_His_kinase_MctS"/>
</dbReference>
<proteinExistence type="predicted"/>